<dbReference type="AlphaFoldDB" id="J4WDD7"/>
<dbReference type="RefSeq" id="WP_009530647.1">
    <property type="nucleotide sequence ID" value="NZ_ALNK01000015.1"/>
</dbReference>
<keyword evidence="3" id="KW-1185">Reference proteome</keyword>
<dbReference type="EMBL" id="ALNK01000015">
    <property type="protein sequence ID" value="EJU23456.1"/>
    <property type="molecule type" value="Genomic_DNA"/>
</dbReference>
<gene>
    <name evidence="2" type="ORF">HMPREF1143_2294</name>
</gene>
<dbReference type="Proteomes" id="UP000005244">
    <property type="component" value="Unassembled WGS sequence"/>
</dbReference>
<dbReference type="PATRIC" id="fig|796941.3.peg.931"/>
<evidence type="ECO:0000313" key="3">
    <source>
        <dbReference type="Proteomes" id="UP000005244"/>
    </source>
</evidence>
<dbReference type="InterPro" id="IPR009057">
    <property type="entry name" value="Homeodomain-like_sf"/>
</dbReference>
<keyword evidence="2" id="KW-0238">DNA-binding</keyword>
<proteinExistence type="predicted"/>
<keyword evidence="2" id="KW-0371">Homeobox</keyword>
<dbReference type="InterPro" id="IPR055247">
    <property type="entry name" value="InsJ-like_HTH"/>
</dbReference>
<dbReference type="GO" id="GO:0003677">
    <property type="term" value="F:DNA binding"/>
    <property type="evidence" value="ECO:0007669"/>
    <property type="project" value="UniProtKB-KW"/>
</dbReference>
<dbReference type="Pfam" id="PF13518">
    <property type="entry name" value="HTH_28"/>
    <property type="match status" value="1"/>
</dbReference>
<evidence type="ECO:0000259" key="1">
    <source>
        <dbReference type="Pfam" id="PF13518"/>
    </source>
</evidence>
<organism evidence="2 3">
    <name type="scientific">Peptoanaerobacter stomatis</name>
    <dbReference type="NCBI Taxonomy" id="796937"/>
    <lineage>
        <taxon>Bacteria</taxon>
        <taxon>Bacillati</taxon>
        <taxon>Bacillota</taxon>
        <taxon>Clostridia</taxon>
        <taxon>Peptostreptococcales</taxon>
        <taxon>Filifactoraceae</taxon>
        <taxon>Peptoanaerobacter</taxon>
    </lineage>
</organism>
<reference evidence="2 3" key="1">
    <citation type="submission" date="2012-07" db="EMBL/GenBank/DDBJ databases">
        <authorList>
            <person name="Durkin A.S."/>
            <person name="McCorrison J."/>
            <person name="Torralba M."/>
            <person name="Gillis M."/>
            <person name="Methe B."/>
            <person name="Sutton G."/>
            <person name="Nelson K.E."/>
        </authorList>
    </citation>
    <scope>NUCLEOTIDE SEQUENCE [LARGE SCALE GENOMIC DNA]</scope>
    <source>
        <strain evidence="2 3">OBRC8</strain>
    </source>
</reference>
<dbReference type="SUPFAM" id="SSF46689">
    <property type="entry name" value="Homeodomain-like"/>
    <property type="match status" value="1"/>
</dbReference>
<sequence length="135" mass="16652">MNKSITEGMKRRKQIIEYAIKEKNNAKAARKYHVTRQYVHYWMKRYDGTIESLRKESTKPKSHPKEHTAEEQEKIKHCYRYHRHEGLAQVYRKLQEKGYTRCYDSMTRQIKKLKLKTIQEKKKLEKRRKKRKQVK</sequence>
<accession>J4WDD7</accession>
<protein>
    <submittedName>
        <fullName evidence="2">Homeodomain-like domain protein</fullName>
    </submittedName>
</protein>
<name>J4WDD7_9FIRM</name>
<evidence type="ECO:0000313" key="2">
    <source>
        <dbReference type="EMBL" id="EJU23456.1"/>
    </source>
</evidence>
<feature type="domain" description="Insertion element IS150 protein InsJ-like helix-turn-helix" evidence="1">
    <location>
        <begin position="11"/>
        <end position="61"/>
    </location>
</feature>
<comment type="caution">
    <text evidence="2">The sequence shown here is derived from an EMBL/GenBank/DDBJ whole genome shotgun (WGS) entry which is preliminary data.</text>
</comment>